<dbReference type="PATRIC" id="fig|1301098.3.peg.4650"/>
<dbReference type="Pfam" id="PF12395">
    <property type="entry name" value="DUF3658"/>
    <property type="match status" value="1"/>
</dbReference>
<dbReference type="Pfam" id="PF08874">
    <property type="entry name" value="DUF1835"/>
    <property type="match status" value="1"/>
</dbReference>
<reference evidence="3 4" key="1">
    <citation type="submission" date="2013-03" db="EMBL/GenBank/DDBJ databases">
        <authorList>
            <person name="Linke B."/>
        </authorList>
    </citation>
    <scope>NUCLEOTIDE SEQUENCE [LARGE SCALE GENOMIC DNA]</scope>
    <source>
        <strain evidence="3 4">B13</strain>
    </source>
</reference>
<dbReference type="Proteomes" id="UP000025241">
    <property type="component" value="Chromosome I"/>
</dbReference>
<organism evidence="3 4">
    <name type="scientific">Pseudomonas knackmussii (strain DSM 6978 / CCUG 54928 / LMG 23759 / B13)</name>
    <dbReference type="NCBI Taxonomy" id="1301098"/>
    <lineage>
        <taxon>Bacteria</taxon>
        <taxon>Pseudomonadati</taxon>
        <taxon>Pseudomonadota</taxon>
        <taxon>Gammaproteobacteria</taxon>
        <taxon>Pseudomonadales</taxon>
        <taxon>Pseudomonadaceae</taxon>
        <taxon>Pseudomonas</taxon>
    </lineage>
</organism>
<dbReference type="eggNOG" id="ENOG5030QRA">
    <property type="taxonomic scope" value="Bacteria"/>
</dbReference>
<dbReference type="AlphaFoldDB" id="A0A024HLQ8"/>
<evidence type="ECO:0000313" key="3">
    <source>
        <dbReference type="EMBL" id="CDF85985.1"/>
    </source>
</evidence>
<protein>
    <recommendedName>
        <fullName evidence="5">DUF1835 domain-containing protein</fullName>
    </recommendedName>
</protein>
<reference evidence="3 4" key="2">
    <citation type="submission" date="2014-05" db="EMBL/GenBank/DDBJ databases">
        <title>Genome sequence of the 3-chlorobenzoate degrading bacterium Pseudomonas knackmussii B13 shows multiple evidence for horizontal gene transfer.</title>
        <authorList>
            <person name="Miyazaki R."/>
            <person name="Bertelli C."/>
            <person name="Falquet L."/>
            <person name="Robinson-Rechavi M."/>
            <person name="Gharib W."/>
            <person name="Roy S."/>
            <person name="Van der Meer J.R."/>
        </authorList>
    </citation>
    <scope>NUCLEOTIDE SEQUENCE [LARGE SCALE GENOMIC DNA]</scope>
    <source>
        <strain evidence="3 4">B13</strain>
    </source>
</reference>
<dbReference type="HOGENOM" id="CLU_1053229_0_0_6"/>
<dbReference type="InterPro" id="IPR014973">
    <property type="entry name" value="DUF1835"/>
</dbReference>
<accession>A0A024HLQ8</accession>
<dbReference type="STRING" id="1301098.PKB_4661"/>
<evidence type="ECO:0000259" key="2">
    <source>
        <dbReference type="Pfam" id="PF12395"/>
    </source>
</evidence>
<proteinExistence type="predicted"/>
<evidence type="ECO:0008006" key="5">
    <source>
        <dbReference type="Google" id="ProtNLM"/>
    </source>
</evidence>
<feature type="domain" description="DUF3658" evidence="2">
    <location>
        <begin position="148"/>
        <end position="240"/>
    </location>
</feature>
<keyword evidence="4" id="KW-1185">Reference proteome</keyword>
<dbReference type="EMBL" id="HG322950">
    <property type="protein sequence ID" value="CDF85985.1"/>
    <property type="molecule type" value="Genomic_DNA"/>
</dbReference>
<evidence type="ECO:0000313" key="4">
    <source>
        <dbReference type="Proteomes" id="UP000025241"/>
    </source>
</evidence>
<dbReference type="KEGG" id="pkc:PKB_4661"/>
<gene>
    <name evidence="3" type="ORF">PKB_4661</name>
</gene>
<feature type="domain" description="DUF1835" evidence="1">
    <location>
        <begin position="2"/>
        <end position="111"/>
    </location>
</feature>
<sequence length="251" mass="27558">MLHLVCGDYAAEVLRAAMASGALPPAPIRVMPDDLAVGPLHSVDTPPCLERARFWHQLGGEVLADRAIATELSADAQWLRAPDAERLCLWHGDSTSEQLLLRRVCALLPAKVELYAVAGGTGECRSTTRRAISMLAQGELAALSVELLDATQRGRLGAEWCHWRERDDTLRLWLDGRLQGADYALIDNALLAECSAEWRPARHLIAPVMAGVDGLFVTDLLSLWRLRQLAVEGRLETRGTGPWDDLEARLA</sequence>
<name>A0A024HLQ8_PSEKB</name>
<dbReference type="RefSeq" id="WP_043254826.1">
    <property type="nucleotide sequence ID" value="NZ_HG322950.1"/>
</dbReference>
<dbReference type="InterPro" id="IPR022123">
    <property type="entry name" value="DUF3658"/>
</dbReference>
<evidence type="ECO:0000259" key="1">
    <source>
        <dbReference type="Pfam" id="PF08874"/>
    </source>
</evidence>